<dbReference type="PANTHER" id="PTHR38340:SF1">
    <property type="entry name" value="S-LAYER PROTEIN"/>
    <property type="match status" value="1"/>
</dbReference>
<gene>
    <name evidence="6" type="ORF">JOD31_002858</name>
</gene>
<sequence length="396" mass="39702">MGMGRMSTYTSGGSTGFDNRNLWIDNTGQSTGESFANRTSTSGSILTGNAQDTYSEYTFTANGLTYHYIGEFTASFTGSLLAGTVSASGYYDQITVTNASGGVVASYAGDAVTVDFGSEASGVIGTVTGLLDLVSGLIGGEGTEAIGNLHLDATPSLPAQAFSGADNLSGGSGGDHLLGYNGDDVISGLAGADTIDGGAGSNTLDYTASNAKVSINLTTGSASGGHAAGDSYTHIQNVVGSGFNDTLVGDSGANTLHGGSGNDQLRGGGGNDRLVGGAGDDALTGGRGVDVLFGKTGADTFIFNNIADSGVTSDTRDTISDFSSAEGDKINLSALDANNDLSFIGTGKFTGAGDEVRYQVYQNALVVFTDVDGDRVADFSVKLAGLGSVTADDFIL</sequence>
<dbReference type="Gene3D" id="2.150.10.10">
    <property type="entry name" value="Serralysin-like metalloprotease, C-terminal"/>
    <property type="match status" value="2"/>
</dbReference>
<dbReference type="SUPFAM" id="SSF51120">
    <property type="entry name" value="beta-Roll"/>
    <property type="match status" value="1"/>
</dbReference>
<proteinExistence type="predicted"/>
<dbReference type="InterPro" id="IPR050557">
    <property type="entry name" value="RTX_toxin/Mannuronan_C5-epim"/>
</dbReference>
<evidence type="ECO:0000256" key="1">
    <source>
        <dbReference type="ARBA" id="ARBA00001913"/>
    </source>
</evidence>
<keyword evidence="4" id="KW-0677">Repeat</keyword>
<dbReference type="InterPro" id="IPR018511">
    <property type="entry name" value="Hemolysin-typ_Ca-bd_CS"/>
</dbReference>
<evidence type="ECO:0000256" key="2">
    <source>
        <dbReference type="ARBA" id="ARBA00004613"/>
    </source>
</evidence>
<dbReference type="Proteomes" id="UP000758856">
    <property type="component" value="Unassembled WGS sequence"/>
</dbReference>
<dbReference type="InterPro" id="IPR013858">
    <property type="entry name" value="Peptidase_M10B_C"/>
</dbReference>
<dbReference type="PROSITE" id="PS00330">
    <property type="entry name" value="HEMOLYSIN_CALCIUM"/>
    <property type="match status" value="2"/>
</dbReference>
<evidence type="ECO:0000256" key="3">
    <source>
        <dbReference type="ARBA" id="ARBA00022525"/>
    </source>
</evidence>
<dbReference type="EMBL" id="JAFBCY010000003">
    <property type="protein sequence ID" value="MBM7852616.1"/>
    <property type="molecule type" value="Genomic_DNA"/>
</dbReference>
<dbReference type="InterPro" id="IPR001343">
    <property type="entry name" value="Hemolysn_Ca-bd"/>
</dbReference>
<protein>
    <submittedName>
        <fullName evidence="6">Ca2+-binding RTX toxin-like protein</fullName>
    </submittedName>
</protein>
<accession>A0ABS2T8U3</accession>
<keyword evidence="7" id="KW-1185">Reference proteome</keyword>
<name>A0ABS2T8U3_9HYPH</name>
<evidence type="ECO:0000256" key="4">
    <source>
        <dbReference type="ARBA" id="ARBA00022737"/>
    </source>
</evidence>
<keyword evidence="3" id="KW-0964">Secreted</keyword>
<comment type="cofactor">
    <cofactor evidence="1">
        <name>Ca(2+)</name>
        <dbReference type="ChEBI" id="CHEBI:29108"/>
    </cofactor>
</comment>
<comment type="subcellular location">
    <subcellularLocation>
        <location evidence="2">Secreted</location>
    </subcellularLocation>
</comment>
<dbReference type="PANTHER" id="PTHR38340">
    <property type="entry name" value="S-LAYER PROTEIN"/>
    <property type="match status" value="1"/>
</dbReference>
<dbReference type="RefSeq" id="WP_204950993.1">
    <property type="nucleotide sequence ID" value="NZ_BSFF01000003.1"/>
</dbReference>
<dbReference type="Pfam" id="PF08548">
    <property type="entry name" value="Peptidase_M10_C"/>
    <property type="match status" value="1"/>
</dbReference>
<reference evidence="6 7" key="1">
    <citation type="submission" date="2021-01" db="EMBL/GenBank/DDBJ databases">
        <title>Genomic Encyclopedia of Type Strains, Phase IV (KMG-IV): sequencing the most valuable type-strain genomes for metagenomic binning, comparative biology and taxonomic classification.</title>
        <authorList>
            <person name="Goeker M."/>
        </authorList>
    </citation>
    <scope>NUCLEOTIDE SEQUENCE [LARGE SCALE GENOMIC DNA]</scope>
    <source>
        <strain evidence="6 7">DSM 6130</strain>
    </source>
</reference>
<dbReference type="Pfam" id="PF00353">
    <property type="entry name" value="HemolysinCabind"/>
    <property type="match status" value="2"/>
</dbReference>
<evidence type="ECO:0000313" key="6">
    <source>
        <dbReference type="EMBL" id="MBM7852616.1"/>
    </source>
</evidence>
<dbReference type="InterPro" id="IPR011049">
    <property type="entry name" value="Serralysin-like_metalloprot_C"/>
</dbReference>
<feature type="domain" description="Peptidase M10 serralysin C-terminal" evidence="5">
    <location>
        <begin position="199"/>
        <end position="395"/>
    </location>
</feature>
<organism evidence="6 7">
    <name type="scientific">Methylopila capsulata</name>
    <dbReference type="NCBI Taxonomy" id="61654"/>
    <lineage>
        <taxon>Bacteria</taxon>
        <taxon>Pseudomonadati</taxon>
        <taxon>Pseudomonadota</taxon>
        <taxon>Alphaproteobacteria</taxon>
        <taxon>Hyphomicrobiales</taxon>
        <taxon>Methylopilaceae</taxon>
        <taxon>Methylopila</taxon>
    </lineage>
</organism>
<dbReference type="PRINTS" id="PR00313">
    <property type="entry name" value="CABNDNGRPT"/>
</dbReference>
<evidence type="ECO:0000259" key="5">
    <source>
        <dbReference type="Pfam" id="PF08548"/>
    </source>
</evidence>
<comment type="caution">
    <text evidence="6">The sequence shown here is derived from an EMBL/GenBank/DDBJ whole genome shotgun (WGS) entry which is preliminary data.</text>
</comment>
<evidence type="ECO:0000313" key="7">
    <source>
        <dbReference type="Proteomes" id="UP000758856"/>
    </source>
</evidence>